<accession>A0A2P2E092</accession>
<keyword evidence="3" id="KW-1185">Reference proteome</keyword>
<dbReference type="OrthoDB" id="323683at2"/>
<protein>
    <recommendedName>
        <fullName evidence="4">Lipoprotein</fullName>
    </recommendedName>
</protein>
<organism evidence="2 3">
    <name type="scientific">Leptospira ryugenii</name>
    <dbReference type="NCBI Taxonomy" id="1917863"/>
    <lineage>
        <taxon>Bacteria</taxon>
        <taxon>Pseudomonadati</taxon>
        <taxon>Spirochaetota</taxon>
        <taxon>Spirochaetia</taxon>
        <taxon>Leptospirales</taxon>
        <taxon>Leptospiraceae</taxon>
        <taxon>Leptospira</taxon>
    </lineage>
</organism>
<evidence type="ECO:0000256" key="1">
    <source>
        <dbReference type="SAM" id="SignalP"/>
    </source>
</evidence>
<dbReference type="EMBL" id="BFBB01000004">
    <property type="protein sequence ID" value="GBF50236.1"/>
    <property type="molecule type" value="Genomic_DNA"/>
</dbReference>
<dbReference type="AlphaFoldDB" id="A0A2P2E092"/>
<keyword evidence="1" id="KW-0732">Signal</keyword>
<evidence type="ECO:0000313" key="2">
    <source>
        <dbReference type="EMBL" id="GBF50236.1"/>
    </source>
</evidence>
<dbReference type="Proteomes" id="UP000245133">
    <property type="component" value="Unassembled WGS sequence"/>
</dbReference>
<feature type="signal peptide" evidence="1">
    <location>
        <begin position="1"/>
        <end position="23"/>
    </location>
</feature>
<reference evidence="2 3" key="1">
    <citation type="submission" date="2018-02" db="EMBL/GenBank/DDBJ databases">
        <title>Novel Leptospira species isolated from soil and water in Japan.</title>
        <authorList>
            <person name="Nakao R."/>
            <person name="Masuzawa T."/>
        </authorList>
    </citation>
    <scope>NUCLEOTIDE SEQUENCE [LARGE SCALE GENOMIC DNA]</scope>
    <source>
        <strain evidence="2 3">YH101</strain>
    </source>
</reference>
<sequence length="334" mass="38219">MRAFRLFFCIMSLSLLAIGSVFASELYKFVAWKPIDDASGYQIQIKDKSGKIVIDKKIDRNYFSVQDLIVGDYTVRTAPLNIFKKPVVWSPWKEMEVLISEIPRVDYYKDKPTVKLTEREPDPVTGKKVSDVEIDGQNFLDVTEVEISQKDKRLPVLQKKYVSDKRIDVKVDTTNAPSGEYDLTIINPFQKPQVVSKFLKIEKKDEQTVEVPTGKPLHTYSFSELVAYLKANEAKNCPNTSVPAPAISECYNTYVTLNSKNKDAKDIFAFYKLVSDNSQDRINAYRYFDSKCKPVFRAAKERMNEWLNQKSGVLDPEEIAVLSLSTKKINSCQE</sequence>
<evidence type="ECO:0008006" key="4">
    <source>
        <dbReference type="Google" id="ProtNLM"/>
    </source>
</evidence>
<comment type="caution">
    <text evidence="2">The sequence shown here is derived from an EMBL/GenBank/DDBJ whole genome shotgun (WGS) entry which is preliminary data.</text>
</comment>
<feature type="chain" id="PRO_5015115812" description="Lipoprotein" evidence="1">
    <location>
        <begin position="24"/>
        <end position="334"/>
    </location>
</feature>
<name>A0A2P2E092_9LEPT</name>
<proteinExistence type="predicted"/>
<dbReference type="RefSeq" id="WP_108975981.1">
    <property type="nucleotide sequence ID" value="NZ_BFBB01000004.1"/>
</dbReference>
<gene>
    <name evidence="2" type="ORF">LPTSP4_17600</name>
</gene>
<evidence type="ECO:0000313" key="3">
    <source>
        <dbReference type="Proteomes" id="UP000245133"/>
    </source>
</evidence>